<comment type="caution">
    <text evidence="4">The sequence shown here is derived from an EMBL/GenBank/DDBJ whole genome shotgun (WGS) entry which is preliminary data.</text>
</comment>
<dbReference type="SUPFAM" id="SSF55895">
    <property type="entry name" value="Ribonuclease Rh-like"/>
    <property type="match status" value="1"/>
</dbReference>
<dbReference type="Proteomes" id="UP001597203">
    <property type="component" value="Unassembled WGS sequence"/>
</dbReference>
<organism evidence="4 5">
    <name type="scientific">Sphingobium olei</name>
    <dbReference type="NCBI Taxonomy" id="420955"/>
    <lineage>
        <taxon>Bacteria</taxon>
        <taxon>Pseudomonadati</taxon>
        <taxon>Pseudomonadota</taxon>
        <taxon>Alphaproteobacteria</taxon>
        <taxon>Sphingomonadales</taxon>
        <taxon>Sphingomonadaceae</taxon>
        <taxon>Sphingobium</taxon>
    </lineage>
</organism>
<evidence type="ECO:0000256" key="2">
    <source>
        <dbReference type="RuleBase" id="RU004328"/>
    </source>
</evidence>
<dbReference type="EMBL" id="JBHTLS010000129">
    <property type="protein sequence ID" value="MFD1105989.1"/>
    <property type="molecule type" value="Genomic_DNA"/>
</dbReference>
<dbReference type="InterPro" id="IPR001568">
    <property type="entry name" value="RNase_T2-like"/>
</dbReference>
<proteinExistence type="inferred from homology"/>
<protein>
    <submittedName>
        <fullName evidence="4">Ribonuclease T</fullName>
    </submittedName>
</protein>
<name>A0ABW3P240_9SPHN</name>
<dbReference type="PANTHER" id="PTHR11240">
    <property type="entry name" value="RIBONUCLEASE T2"/>
    <property type="match status" value="1"/>
</dbReference>
<dbReference type="InterPro" id="IPR018188">
    <property type="entry name" value="RNase_T2_His_AS_1"/>
</dbReference>
<gene>
    <name evidence="4" type="ORF">ACFQ24_14075</name>
</gene>
<dbReference type="InterPro" id="IPR033130">
    <property type="entry name" value="RNase_T2_His_AS_2"/>
</dbReference>
<dbReference type="PROSITE" id="PS00530">
    <property type="entry name" value="RNASE_T2_1"/>
    <property type="match status" value="1"/>
</dbReference>
<dbReference type="RefSeq" id="WP_380912247.1">
    <property type="nucleotide sequence ID" value="NZ_JBHTLS010000129.1"/>
</dbReference>
<reference evidence="5" key="1">
    <citation type="journal article" date="2019" name="Int. J. Syst. Evol. Microbiol.">
        <title>The Global Catalogue of Microorganisms (GCM) 10K type strain sequencing project: providing services to taxonomists for standard genome sequencing and annotation.</title>
        <authorList>
            <consortium name="The Broad Institute Genomics Platform"/>
            <consortium name="The Broad Institute Genome Sequencing Center for Infectious Disease"/>
            <person name="Wu L."/>
            <person name="Ma J."/>
        </authorList>
    </citation>
    <scope>NUCLEOTIDE SEQUENCE [LARGE SCALE GENOMIC DNA]</scope>
    <source>
        <strain evidence="5">CCUG 54329</strain>
    </source>
</reference>
<evidence type="ECO:0000256" key="1">
    <source>
        <dbReference type="ARBA" id="ARBA00007469"/>
    </source>
</evidence>
<feature type="signal peptide" evidence="3">
    <location>
        <begin position="1"/>
        <end position="19"/>
    </location>
</feature>
<keyword evidence="5" id="KW-1185">Reference proteome</keyword>
<sequence length="235" mass="25923">MLKILLPVLAQAAPNAALAQAGQCRLPGVIPRPVVEGPTEQEPKRVLPIGSYTLAVSWSPDYCARSKGGAKDDFQCRSGNVFGFTLHGLWPDGYGKDWPQYCKPAPVLPRKVVRDHLCAVPSVQLIQHEWVKHGTCLPTTPTKFLALSRKLYQALRYPDMQELAARPTLSAREFATAFAAANKGMSADMMRLNVSREGTLSEVWVCMDRKLRYSRCPAHQGGVNDATRIRIVPKG</sequence>
<evidence type="ECO:0000256" key="3">
    <source>
        <dbReference type="SAM" id="SignalP"/>
    </source>
</evidence>
<evidence type="ECO:0000313" key="5">
    <source>
        <dbReference type="Proteomes" id="UP001597203"/>
    </source>
</evidence>
<accession>A0ABW3P240</accession>
<comment type="similarity">
    <text evidence="1 2">Belongs to the RNase T2 family.</text>
</comment>
<evidence type="ECO:0000313" key="4">
    <source>
        <dbReference type="EMBL" id="MFD1105989.1"/>
    </source>
</evidence>
<feature type="chain" id="PRO_5045143261" evidence="3">
    <location>
        <begin position="20"/>
        <end position="235"/>
    </location>
</feature>
<keyword evidence="3" id="KW-0732">Signal</keyword>
<dbReference type="PANTHER" id="PTHR11240:SF22">
    <property type="entry name" value="RIBONUCLEASE T2"/>
    <property type="match status" value="1"/>
</dbReference>
<dbReference type="PROSITE" id="PS00531">
    <property type="entry name" value="RNASE_T2_2"/>
    <property type="match status" value="1"/>
</dbReference>
<dbReference type="Gene3D" id="3.90.730.10">
    <property type="entry name" value="Ribonuclease T2-like"/>
    <property type="match status" value="1"/>
</dbReference>
<dbReference type="Pfam" id="PF00445">
    <property type="entry name" value="Ribonuclease_T2"/>
    <property type="match status" value="1"/>
</dbReference>
<dbReference type="InterPro" id="IPR036430">
    <property type="entry name" value="RNase_T2-like_sf"/>
</dbReference>